<proteinExistence type="inferred from homology"/>
<dbReference type="InterPro" id="IPR036390">
    <property type="entry name" value="WH_DNA-bd_sf"/>
</dbReference>
<dbReference type="GO" id="GO:0043565">
    <property type="term" value="F:sequence-specific DNA binding"/>
    <property type="evidence" value="ECO:0007669"/>
    <property type="project" value="TreeGrafter"/>
</dbReference>
<dbReference type="GO" id="GO:0003700">
    <property type="term" value="F:DNA-binding transcription factor activity"/>
    <property type="evidence" value="ECO:0007669"/>
    <property type="project" value="InterPro"/>
</dbReference>
<dbReference type="FunFam" id="1.10.10.10:FF:000001">
    <property type="entry name" value="LysR family transcriptional regulator"/>
    <property type="match status" value="1"/>
</dbReference>
<dbReference type="SUPFAM" id="SSF46785">
    <property type="entry name" value="Winged helix' DNA-binding domain"/>
    <property type="match status" value="1"/>
</dbReference>
<evidence type="ECO:0000256" key="1">
    <source>
        <dbReference type="ARBA" id="ARBA00009437"/>
    </source>
</evidence>
<dbReference type="EMBL" id="LR721751">
    <property type="protein sequence ID" value="VVV05485.1"/>
    <property type="molecule type" value="Genomic_DNA"/>
</dbReference>
<gene>
    <name evidence="6" type="primary">dmlR_7</name>
    <name evidence="6" type="ORF">AW0309160_02965</name>
</gene>
<feature type="domain" description="HTH lysR-type" evidence="5">
    <location>
        <begin position="19"/>
        <end position="74"/>
    </location>
</feature>
<dbReference type="Pfam" id="PF00126">
    <property type="entry name" value="HTH_1"/>
    <property type="match status" value="1"/>
</dbReference>
<evidence type="ECO:0000256" key="2">
    <source>
        <dbReference type="ARBA" id="ARBA00023015"/>
    </source>
</evidence>
<dbReference type="InterPro" id="IPR058163">
    <property type="entry name" value="LysR-type_TF_proteobact-type"/>
</dbReference>
<keyword evidence="4" id="KW-0804">Transcription</keyword>
<dbReference type="CDD" id="cd08422">
    <property type="entry name" value="PBP2_CrgA_like"/>
    <property type="match status" value="1"/>
</dbReference>
<protein>
    <submittedName>
        <fullName evidence="6">HTH-type transcriptional regulator DmlR</fullName>
    </submittedName>
</protein>
<dbReference type="InterPro" id="IPR000847">
    <property type="entry name" value="LysR_HTH_N"/>
</dbReference>
<dbReference type="InterPro" id="IPR005119">
    <property type="entry name" value="LysR_subst-bd"/>
</dbReference>
<organism evidence="6">
    <name type="scientific">Aliivibrio wodanis</name>
    <dbReference type="NCBI Taxonomy" id="80852"/>
    <lineage>
        <taxon>Bacteria</taxon>
        <taxon>Pseudomonadati</taxon>
        <taxon>Pseudomonadota</taxon>
        <taxon>Gammaproteobacteria</taxon>
        <taxon>Vibrionales</taxon>
        <taxon>Vibrionaceae</taxon>
        <taxon>Aliivibrio</taxon>
    </lineage>
</organism>
<dbReference type="AlphaFoldDB" id="A0A5Q4Z4P5"/>
<dbReference type="GO" id="GO:0006351">
    <property type="term" value="P:DNA-templated transcription"/>
    <property type="evidence" value="ECO:0007669"/>
    <property type="project" value="TreeGrafter"/>
</dbReference>
<dbReference type="SUPFAM" id="SSF53850">
    <property type="entry name" value="Periplasmic binding protein-like II"/>
    <property type="match status" value="1"/>
</dbReference>
<evidence type="ECO:0000256" key="4">
    <source>
        <dbReference type="ARBA" id="ARBA00023163"/>
    </source>
</evidence>
<keyword evidence="3" id="KW-0238">DNA-binding</keyword>
<evidence type="ECO:0000313" key="6">
    <source>
        <dbReference type="EMBL" id="VVV05485.1"/>
    </source>
</evidence>
<accession>A0A5Q4Z4P5</accession>
<evidence type="ECO:0000256" key="3">
    <source>
        <dbReference type="ARBA" id="ARBA00023125"/>
    </source>
</evidence>
<dbReference type="PANTHER" id="PTHR30537:SF5">
    <property type="entry name" value="HTH-TYPE TRANSCRIPTIONAL ACTIVATOR TTDR-RELATED"/>
    <property type="match status" value="1"/>
</dbReference>
<reference evidence="6" key="1">
    <citation type="submission" date="2019-09" db="EMBL/GenBank/DDBJ databases">
        <authorList>
            <person name="Hjerde E."/>
        </authorList>
    </citation>
    <scope>NUCLEOTIDE SEQUENCE</scope>
    <source>
        <strain evidence="6">06/09/160</strain>
    </source>
</reference>
<name>A0A5Q4Z4P5_9GAMM</name>
<dbReference type="Gene3D" id="3.40.190.290">
    <property type="match status" value="1"/>
</dbReference>
<dbReference type="PANTHER" id="PTHR30537">
    <property type="entry name" value="HTH-TYPE TRANSCRIPTIONAL REGULATOR"/>
    <property type="match status" value="1"/>
</dbReference>
<dbReference type="Pfam" id="PF03466">
    <property type="entry name" value="LysR_substrate"/>
    <property type="match status" value="1"/>
</dbReference>
<dbReference type="PROSITE" id="PS50931">
    <property type="entry name" value="HTH_LYSR"/>
    <property type="match status" value="1"/>
</dbReference>
<sequence length="311" mass="35087">MTRNISMNKLIMAFNSALFDGMVIFVEVVTSGSFTQAAHNSGHSTSYISKEIGKLEERLGIRLLHRTTRTLRLTPEGELYFQQCQQLIEDAQMAENAVTGQQATPKGRLKVSCPVGFALSRLRPILGKFADRYPDITLELDLNDRKIDIVAEGFDMAIRASHQLEDSSLISRRFLSSQAVVIASPDYLKKYGDPIHPLELTNHKTIGYAYVKQGTVWDFIDKENKELPVPLQSQVITNNSFMELSLCLAGQGITRIPKFHLTDELETGKLVELFSDYPKLTIDVFVVYPSRKHMSAKVRCFLDFITEHLGE</sequence>
<dbReference type="Gene3D" id="1.10.10.10">
    <property type="entry name" value="Winged helix-like DNA-binding domain superfamily/Winged helix DNA-binding domain"/>
    <property type="match status" value="1"/>
</dbReference>
<comment type="similarity">
    <text evidence="1">Belongs to the LysR transcriptional regulatory family.</text>
</comment>
<dbReference type="InterPro" id="IPR036388">
    <property type="entry name" value="WH-like_DNA-bd_sf"/>
</dbReference>
<evidence type="ECO:0000259" key="5">
    <source>
        <dbReference type="PROSITE" id="PS50931"/>
    </source>
</evidence>
<keyword evidence="2" id="KW-0805">Transcription regulation</keyword>